<dbReference type="EMBL" id="JADLQN010000002">
    <property type="protein sequence ID" value="MBF6356373.1"/>
    <property type="molecule type" value="Genomic_DNA"/>
</dbReference>
<name>A0ABS0DER3_9NOCA</name>
<feature type="region of interest" description="Disordered" evidence="1">
    <location>
        <begin position="1"/>
        <end position="38"/>
    </location>
</feature>
<feature type="domain" description="DUF305" evidence="3">
    <location>
        <begin position="77"/>
        <end position="239"/>
    </location>
</feature>
<keyword evidence="2" id="KW-0812">Transmembrane</keyword>
<dbReference type="InterPro" id="IPR012347">
    <property type="entry name" value="Ferritin-like"/>
</dbReference>
<dbReference type="PANTHER" id="PTHR36933:SF1">
    <property type="entry name" value="SLL0788 PROTEIN"/>
    <property type="match status" value="1"/>
</dbReference>
<comment type="caution">
    <text evidence="4">The sequence shown here is derived from an EMBL/GenBank/DDBJ whole genome shotgun (WGS) entry which is preliminary data.</text>
</comment>
<reference evidence="4 5" key="1">
    <citation type="submission" date="2020-10" db="EMBL/GenBank/DDBJ databases">
        <title>Identification of Nocardia species via Next-generation sequencing and recognition of intraspecies genetic diversity.</title>
        <authorList>
            <person name="Li P."/>
            <person name="Li P."/>
            <person name="Lu B."/>
        </authorList>
    </citation>
    <scope>NUCLEOTIDE SEQUENCE [LARGE SCALE GENOMIC DNA]</scope>
    <source>
        <strain evidence="4 5">BJ06-0143</strain>
    </source>
</reference>
<organism evidence="4 5">
    <name type="scientific">Nocardia higoensis</name>
    <dbReference type="NCBI Taxonomy" id="228599"/>
    <lineage>
        <taxon>Bacteria</taxon>
        <taxon>Bacillati</taxon>
        <taxon>Actinomycetota</taxon>
        <taxon>Actinomycetes</taxon>
        <taxon>Mycobacteriales</taxon>
        <taxon>Nocardiaceae</taxon>
        <taxon>Nocardia</taxon>
    </lineage>
</organism>
<keyword evidence="5" id="KW-1185">Reference proteome</keyword>
<dbReference type="RefSeq" id="WP_195003156.1">
    <property type="nucleotide sequence ID" value="NZ_JADLQN010000002.1"/>
</dbReference>
<proteinExistence type="predicted"/>
<feature type="transmembrane region" description="Helical" evidence="2">
    <location>
        <begin position="41"/>
        <end position="61"/>
    </location>
</feature>
<protein>
    <submittedName>
        <fullName evidence="4">DUF305 domain-containing protein</fullName>
    </submittedName>
</protein>
<evidence type="ECO:0000256" key="2">
    <source>
        <dbReference type="SAM" id="Phobius"/>
    </source>
</evidence>
<keyword evidence="2" id="KW-1133">Transmembrane helix</keyword>
<sequence>MSDPAAETTDPTTPGTATSDSGREAPVRAGEGSGQRRPGTATLVLGAVAAILLGVVIGVVIRLPLDGRAEPDPSAVDIGFLQDMSAHHNQAVEMAGIALTRSTDTEVRTLAYDILTTQANQIGRMQGWLQMWNEPAQTVEGHMGWMTGGGGHQHGASEPTGPVDTMPGMASREDLDALRRASSPALDTLFLSLMLRHHQGGIPMLEYAGEHAATTAVRTFSAGMAASQAAESRLLTDMLTARGGTPLPLG</sequence>
<gene>
    <name evidence="4" type="ORF">IU449_17790</name>
</gene>
<dbReference type="Gene3D" id="1.20.1260.10">
    <property type="match status" value="1"/>
</dbReference>
<dbReference type="InterPro" id="IPR005183">
    <property type="entry name" value="DUF305_CopM-like"/>
</dbReference>
<keyword evidence="2" id="KW-0472">Membrane</keyword>
<dbReference type="PANTHER" id="PTHR36933">
    <property type="entry name" value="SLL0788 PROTEIN"/>
    <property type="match status" value="1"/>
</dbReference>
<evidence type="ECO:0000313" key="4">
    <source>
        <dbReference type="EMBL" id="MBF6356373.1"/>
    </source>
</evidence>
<dbReference type="Pfam" id="PF03713">
    <property type="entry name" value="DUF305"/>
    <property type="match status" value="1"/>
</dbReference>
<dbReference type="Proteomes" id="UP000707731">
    <property type="component" value="Unassembled WGS sequence"/>
</dbReference>
<accession>A0ABS0DER3</accession>
<evidence type="ECO:0000313" key="5">
    <source>
        <dbReference type="Proteomes" id="UP000707731"/>
    </source>
</evidence>
<feature type="compositionally biased region" description="Low complexity" evidence="1">
    <location>
        <begin position="1"/>
        <end position="20"/>
    </location>
</feature>
<evidence type="ECO:0000259" key="3">
    <source>
        <dbReference type="Pfam" id="PF03713"/>
    </source>
</evidence>
<evidence type="ECO:0000256" key="1">
    <source>
        <dbReference type="SAM" id="MobiDB-lite"/>
    </source>
</evidence>